<feature type="domain" description="SET" evidence="10">
    <location>
        <begin position="477"/>
        <end position="622"/>
    </location>
</feature>
<evidence type="ECO:0000256" key="9">
    <source>
        <dbReference type="SAM" id="MobiDB-lite"/>
    </source>
</evidence>
<feature type="compositionally biased region" description="Low complexity" evidence="9">
    <location>
        <begin position="99"/>
        <end position="111"/>
    </location>
</feature>
<dbReference type="Pfam" id="PF05033">
    <property type="entry name" value="Pre-SET"/>
    <property type="match status" value="1"/>
</dbReference>
<dbReference type="PROSITE" id="PS50868">
    <property type="entry name" value="POST_SET"/>
    <property type="match status" value="1"/>
</dbReference>
<feature type="domain" description="YDG" evidence="13">
    <location>
        <begin position="196"/>
        <end position="338"/>
    </location>
</feature>
<keyword evidence="6" id="KW-0156">Chromatin regulator</keyword>
<dbReference type="PANTHER" id="PTHR45660">
    <property type="entry name" value="HISTONE-LYSINE N-METHYLTRANSFERASE SETMAR"/>
    <property type="match status" value="1"/>
</dbReference>
<dbReference type="GO" id="GO:0032259">
    <property type="term" value="P:methylation"/>
    <property type="evidence" value="ECO:0007669"/>
    <property type="project" value="UniProtKB-KW"/>
</dbReference>
<name>A0AAX6I180_IRIPA</name>
<feature type="domain" description="Pre-SET" evidence="11">
    <location>
        <begin position="413"/>
        <end position="474"/>
    </location>
</feature>
<evidence type="ECO:0000256" key="8">
    <source>
        <dbReference type="PROSITE-ProRule" id="PRU00358"/>
    </source>
</evidence>
<evidence type="ECO:0000313" key="14">
    <source>
        <dbReference type="EMBL" id="KAJ6846215.1"/>
    </source>
</evidence>
<evidence type="ECO:0000256" key="1">
    <source>
        <dbReference type="ARBA" id="ARBA00004286"/>
    </source>
</evidence>
<dbReference type="Proteomes" id="UP001140949">
    <property type="component" value="Unassembled WGS sequence"/>
</dbReference>
<dbReference type="InterPro" id="IPR007728">
    <property type="entry name" value="Pre-SET_dom"/>
</dbReference>
<feature type="domain" description="Post-SET" evidence="12">
    <location>
        <begin position="631"/>
        <end position="647"/>
    </location>
</feature>
<dbReference type="SUPFAM" id="SSF82199">
    <property type="entry name" value="SET domain"/>
    <property type="match status" value="1"/>
</dbReference>
<dbReference type="GO" id="GO:0005634">
    <property type="term" value="C:nucleus"/>
    <property type="evidence" value="ECO:0007669"/>
    <property type="project" value="UniProtKB-SubCell"/>
</dbReference>
<dbReference type="InterPro" id="IPR025794">
    <property type="entry name" value="H3-K9-MeTrfase_plant"/>
</dbReference>
<keyword evidence="5" id="KW-0949">S-adenosyl-L-methionine</keyword>
<dbReference type="GO" id="GO:0008270">
    <property type="term" value="F:zinc ion binding"/>
    <property type="evidence" value="ECO:0007669"/>
    <property type="project" value="InterPro"/>
</dbReference>
<evidence type="ECO:0000259" key="11">
    <source>
        <dbReference type="PROSITE" id="PS50867"/>
    </source>
</evidence>
<evidence type="ECO:0000256" key="2">
    <source>
        <dbReference type="ARBA" id="ARBA00022454"/>
    </source>
</evidence>
<sequence>MDSELLDVQPLRTLAPMFPSSSVVETFSVPGGGPFIYVRPSGPNFLSPALPPPFPSFPTTPQQAPSIDNHHEPVAMSGHASASGRQVKGRMRVSGHKIGTSGTDTSSAGSSKVKQSRKQLQQRTRTHGIGPALVPSCQDPRESAEIVLMAFDALRRWLLQQEEAKEGKDGNRRPDLKAGNVLMTNGLRANMGKRMGPAPGVEIGDIFYFRIELCLVGLHAPTMGGIDYMTSRFGDGDDTVAVSVVSAGVYENEEGDADVLIYSGQGGNSYVDQKLEKGNLALERSLHRGVYVRVVRSAKDCSCPTGKIYIYDGLYKVEESWVVKGKTGYNVFKYKLLRKPEQPDGIATWKKIQKWKDNPGARGRIILPDLSSGIENLPVFLVNEVDDEKGPSHFEYVTKVKYPRPLSSHKPLECCRCPTACLPGDADCACVHANGGNLPYSSGGILVSRKPLIYECGASCSCSTNCRNRLTQKGTAIRFEVFKTTNKGWGLRSLDPIRAGTFICEYTGEIVEEVGLGNDDAEEDHYIFQAAGADDKALKWNYGPELLGEPSVDNSSESFGSLALRISAKKMGNVSRFMNHGCSPNVLWQRVLHDHSDEGYPHVMFFAIKHIPPMTELTYDYGLSGGDRSHMEKQCLCGSPKCRGRFG</sequence>
<dbReference type="SUPFAM" id="SSF88697">
    <property type="entry name" value="PUA domain-like"/>
    <property type="match status" value="1"/>
</dbReference>
<dbReference type="SMART" id="SM00466">
    <property type="entry name" value="SRA"/>
    <property type="match status" value="1"/>
</dbReference>
<evidence type="ECO:0000256" key="6">
    <source>
        <dbReference type="ARBA" id="ARBA00022853"/>
    </source>
</evidence>
<dbReference type="GO" id="GO:0042054">
    <property type="term" value="F:histone methyltransferase activity"/>
    <property type="evidence" value="ECO:0007669"/>
    <property type="project" value="InterPro"/>
</dbReference>
<dbReference type="AlphaFoldDB" id="A0AAX6I180"/>
<dbReference type="InterPro" id="IPR003616">
    <property type="entry name" value="Post-SET_dom"/>
</dbReference>
<dbReference type="GO" id="GO:0005694">
    <property type="term" value="C:chromosome"/>
    <property type="evidence" value="ECO:0007669"/>
    <property type="project" value="UniProtKB-SubCell"/>
</dbReference>
<dbReference type="Pfam" id="PF02182">
    <property type="entry name" value="SAD_SRA"/>
    <property type="match status" value="1"/>
</dbReference>
<dbReference type="EMBL" id="JANAVB010005599">
    <property type="protein sequence ID" value="KAJ6846215.1"/>
    <property type="molecule type" value="Genomic_DNA"/>
</dbReference>
<evidence type="ECO:0000256" key="4">
    <source>
        <dbReference type="ARBA" id="ARBA00022679"/>
    </source>
</evidence>
<keyword evidence="2" id="KW-0158">Chromosome</keyword>
<dbReference type="InterPro" id="IPR051357">
    <property type="entry name" value="H3K9_HMTase_SUVAR3-9"/>
</dbReference>
<reference evidence="14" key="2">
    <citation type="submission" date="2023-04" db="EMBL/GenBank/DDBJ databases">
        <authorList>
            <person name="Bruccoleri R.E."/>
            <person name="Oakeley E.J."/>
            <person name="Faust A.-M."/>
            <person name="Dessus-Babus S."/>
            <person name="Altorfer M."/>
            <person name="Burckhardt D."/>
            <person name="Oertli M."/>
            <person name="Naumann U."/>
            <person name="Petersen F."/>
            <person name="Wong J."/>
        </authorList>
    </citation>
    <scope>NUCLEOTIDE SEQUENCE</scope>
    <source>
        <strain evidence="14">GSM-AAB239-AS_SAM_17_03QT</strain>
        <tissue evidence="14">Leaf</tissue>
    </source>
</reference>
<comment type="caution">
    <text evidence="14">The sequence shown here is derived from an EMBL/GenBank/DDBJ whole genome shotgun (WGS) entry which is preliminary data.</text>
</comment>
<accession>A0AAX6I180</accession>
<keyword evidence="15" id="KW-1185">Reference proteome</keyword>
<evidence type="ECO:0000259" key="12">
    <source>
        <dbReference type="PROSITE" id="PS50868"/>
    </source>
</evidence>
<evidence type="ECO:0000259" key="10">
    <source>
        <dbReference type="PROSITE" id="PS50280"/>
    </source>
</evidence>
<dbReference type="PROSITE" id="PS51575">
    <property type="entry name" value="SAM_MT43_SUVAR39_2"/>
    <property type="match status" value="1"/>
</dbReference>
<protein>
    <submittedName>
        <fullName evidence="14">Histone-lysine N-methyltransferase, H3 lysine-9 specific SUVH3-like</fullName>
    </submittedName>
</protein>
<keyword evidence="7 8" id="KW-0539">Nucleus</keyword>
<dbReference type="PROSITE" id="PS51015">
    <property type="entry name" value="YDG"/>
    <property type="match status" value="1"/>
</dbReference>
<dbReference type="InterPro" id="IPR015947">
    <property type="entry name" value="PUA-like_sf"/>
</dbReference>
<dbReference type="Gene3D" id="2.170.270.10">
    <property type="entry name" value="SET domain"/>
    <property type="match status" value="1"/>
</dbReference>
<feature type="region of interest" description="Disordered" evidence="9">
    <location>
        <begin position="53"/>
        <end position="124"/>
    </location>
</feature>
<reference evidence="14" key="1">
    <citation type="journal article" date="2023" name="GigaByte">
        <title>Genome assembly of the bearded iris, Iris pallida Lam.</title>
        <authorList>
            <person name="Bruccoleri R.E."/>
            <person name="Oakeley E.J."/>
            <person name="Faust A.M.E."/>
            <person name="Altorfer M."/>
            <person name="Dessus-Babus S."/>
            <person name="Burckhardt D."/>
            <person name="Oertli M."/>
            <person name="Naumann U."/>
            <person name="Petersen F."/>
            <person name="Wong J."/>
        </authorList>
    </citation>
    <scope>NUCLEOTIDE SEQUENCE</scope>
    <source>
        <strain evidence="14">GSM-AAB239-AS_SAM_17_03QT</strain>
    </source>
</reference>
<dbReference type="SMART" id="SM00317">
    <property type="entry name" value="SET"/>
    <property type="match status" value="1"/>
</dbReference>
<evidence type="ECO:0000313" key="15">
    <source>
        <dbReference type="Proteomes" id="UP001140949"/>
    </source>
</evidence>
<evidence type="ECO:0000256" key="7">
    <source>
        <dbReference type="ARBA" id="ARBA00023242"/>
    </source>
</evidence>
<dbReference type="PROSITE" id="PS50280">
    <property type="entry name" value="SET"/>
    <property type="match status" value="1"/>
</dbReference>
<dbReference type="InterPro" id="IPR001214">
    <property type="entry name" value="SET_dom"/>
</dbReference>
<evidence type="ECO:0000256" key="3">
    <source>
        <dbReference type="ARBA" id="ARBA00022603"/>
    </source>
</evidence>
<keyword evidence="3" id="KW-0489">Methyltransferase</keyword>
<dbReference type="GO" id="GO:0003690">
    <property type="term" value="F:double-stranded DNA binding"/>
    <property type="evidence" value="ECO:0007669"/>
    <property type="project" value="TreeGrafter"/>
</dbReference>
<evidence type="ECO:0000259" key="13">
    <source>
        <dbReference type="PROSITE" id="PS51015"/>
    </source>
</evidence>
<proteinExistence type="predicted"/>
<dbReference type="SMART" id="SM00468">
    <property type="entry name" value="PreSET"/>
    <property type="match status" value="1"/>
</dbReference>
<organism evidence="14 15">
    <name type="scientific">Iris pallida</name>
    <name type="common">Sweet iris</name>
    <dbReference type="NCBI Taxonomy" id="29817"/>
    <lineage>
        <taxon>Eukaryota</taxon>
        <taxon>Viridiplantae</taxon>
        <taxon>Streptophyta</taxon>
        <taxon>Embryophyta</taxon>
        <taxon>Tracheophyta</taxon>
        <taxon>Spermatophyta</taxon>
        <taxon>Magnoliopsida</taxon>
        <taxon>Liliopsida</taxon>
        <taxon>Asparagales</taxon>
        <taxon>Iridaceae</taxon>
        <taxon>Iridoideae</taxon>
        <taxon>Irideae</taxon>
        <taxon>Iris</taxon>
    </lineage>
</organism>
<dbReference type="PANTHER" id="PTHR45660:SF13">
    <property type="entry name" value="HISTONE-LYSINE N-METHYLTRANSFERASE SETMAR"/>
    <property type="match status" value="1"/>
</dbReference>
<dbReference type="InterPro" id="IPR046341">
    <property type="entry name" value="SET_dom_sf"/>
</dbReference>
<gene>
    <name evidence="14" type="ORF">M6B38_279230</name>
</gene>
<keyword evidence="4" id="KW-0808">Transferase</keyword>
<dbReference type="Pfam" id="PF00856">
    <property type="entry name" value="SET"/>
    <property type="match status" value="1"/>
</dbReference>
<dbReference type="Gene3D" id="2.30.280.10">
    <property type="entry name" value="SRA-YDG"/>
    <property type="match status" value="1"/>
</dbReference>
<dbReference type="InterPro" id="IPR036987">
    <property type="entry name" value="SRA-YDG_sf"/>
</dbReference>
<comment type="subcellular location">
    <subcellularLocation>
        <location evidence="1">Chromosome</location>
    </subcellularLocation>
    <subcellularLocation>
        <location evidence="8">Nucleus</location>
    </subcellularLocation>
</comment>
<dbReference type="InterPro" id="IPR003105">
    <property type="entry name" value="SRA_YDG"/>
</dbReference>
<evidence type="ECO:0000256" key="5">
    <source>
        <dbReference type="ARBA" id="ARBA00022691"/>
    </source>
</evidence>
<dbReference type="PROSITE" id="PS50867">
    <property type="entry name" value="PRE_SET"/>
    <property type="match status" value="1"/>
</dbReference>